<comment type="caution">
    <text evidence="3">The sequence shown here is derived from an EMBL/GenBank/DDBJ whole genome shotgun (WGS) entry which is preliminary data.</text>
</comment>
<name>B9XDV8_PEDPL</name>
<reference evidence="3 4" key="1">
    <citation type="journal article" date="2011" name="J. Bacteriol.">
        <title>Genome sequence of 'Pedosphaera parvula' Ellin514, an aerobic Verrucomicrobial isolate from pasture soil.</title>
        <authorList>
            <person name="Kant R."/>
            <person name="van Passel M.W."/>
            <person name="Sangwan P."/>
            <person name="Palva A."/>
            <person name="Lucas S."/>
            <person name="Copeland A."/>
            <person name="Lapidus A."/>
            <person name="Glavina Del Rio T."/>
            <person name="Dalin E."/>
            <person name="Tice H."/>
            <person name="Bruce D."/>
            <person name="Goodwin L."/>
            <person name="Pitluck S."/>
            <person name="Chertkov O."/>
            <person name="Larimer F.W."/>
            <person name="Land M.L."/>
            <person name="Hauser L."/>
            <person name="Brettin T.S."/>
            <person name="Detter J.C."/>
            <person name="Han S."/>
            <person name="de Vos W.M."/>
            <person name="Janssen P.H."/>
            <person name="Smidt H."/>
        </authorList>
    </citation>
    <scope>NUCLEOTIDE SEQUENCE [LARGE SCALE GENOMIC DNA]</scope>
    <source>
        <strain evidence="3 4">Ellin514</strain>
    </source>
</reference>
<keyword evidence="2" id="KW-1133">Transmembrane helix</keyword>
<feature type="region of interest" description="Disordered" evidence="1">
    <location>
        <begin position="1"/>
        <end position="21"/>
    </location>
</feature>
<dbReference type="OrthoDB" id="7059018at2"/>
<dbReference type="EMBL" id="ABOX02000007">
    <property type="protein sequence ID" value="EEF61849.1"/>
    <property type="molecule type" value="Genomic_DNA"/>
</dbReference>
<dbReference type="STRING" id="320771.Cflav_PD4512"/>
<keyword evidence="2" id="KW-0472">Membrane</keyword>
<evidence type="ECO:0000313" key="4">
    <source>
        <dbReference type="Proteomes" id="UP000003688"/>
    </source>
</evidence>
<accession>B9XDV8</accession>
<keyword evidence="2" id="KW-0812">Transmembrane</keyword>
<protein>
    <submittedName>
        <fullName evidence="3">Uncharacterized protein</fullName>
    </submittedName>
</protein>
<evidence type="ECO:0000256" key="2">
    <source>
        <dbReference type="SAM" id="Phobius"/>
    </source>
</evidence>
<evidence type="ECO:0000313" key="3">
    <source>
        <dbReference type="EMBL" id="EEF61849.1"/>
    </source>
</evidence>
<sequence>MNGTPNSSGSRNSPSKTQPARSGVLPGAILFAVVIIGVILAFKSFTSARKPEPVSPVASVPEVKTHPALKATPSWANFPAPSPVAVPAPAMAVQPEPRSPAQLVDELTELSGTRGPITKEQAERFKEILAELVQQGASAVPAIQDSLNKNANADYAEMAGGDQLGYSSLRASLIDTLKQIGGPEAQAATLQTLQTTAVPSEVLELAKNLEQQSPGQFRDQILNAAQEALDMASANQLGTNVEVGPIFRVLQMYGDPGTHGADANGAHP</sequence>
<dbReference type="Proteomes" id="UP000003688">
    <property type="component" value="Unassembled WGS sequence"/>
</dbReference>
<evidence type="ECO:0000256" key="1">
    <source>
        <dbReference type="SAM" id="MobiDB-lite"/>
    </source>
</evidence>
<proteinExistence type="predicted"/>
<feature type="compositionally biased region" description="Polar residues" evidence="1">
    <location>
        <begin position="1"/>
        <end position="20"/>
    </location>
</feature>
<dbReference type="AlphaFoldDB" id="B9XDV8"/>
<keyword evidence="4" id="KW-1185">Reference proteome</keyword>
<feature type="transmembrane region" description="Helical" evidence="2">
    <location>
        <begin position="20"/>
        <end position="42"/>
    </location>
</feature>
<dbReference type="RefSeq" id="WP_007414006.1">
    <property type="nucleotide sequence ID" value="NZ_ABOX02000007.1"/>
</dbReference>
<gene>
    <name evidence="3" type="ORF">Cflav_PD4512</name>
</gene>
<organism evidence="3 4">
    <name type="scientific">Pedosphaera parvula (strain Ellin514)</name>
    <dbReference type="NCBI Taxonomy" id="320771"/>
    <lineage>
        <taxon>Bacteria</taxon>
        <taxon>Pseudomonadati</taxon>
        <taxon>Verrucomicrobiota</taxon>
        <taxon>Pedosphaerae</taxon>
        <taxon>Pedosphaerales</taxon>
        <taxon>Pedosphaeraceae</taxon>
        <taxon>Pedosphaera</taxon>
    </lineage>
</organism>